<evidence type="ECO:0000256" key="1">
    <source>
        <dbReference type="SAM" id="SignalP"/>
    </source>
</evidence>
<name>A0A1W1YLD7_9BURK</name>
<evidence type="ECO:0000313" key="4">
    <source>
        <dbReference type="Proteomes" id="UP000192708"/>
    </source>
</evidence>
<keyword evidence="1" id="KW-0732">Signal</keyword>
<reference evidence="3 4" key="1">
    <citation type="submission" date="2017-04" db="EMBL/GenBank/DDBJ databases">
        <authorList>
            <person name="Afonso C.L."/>
            <person name="Miller P.J."/>
            <person name="Scott M.A."/>
            <person name="Spackman E."/>
            <person name="Goraichik I."/>
            <person name="Dimitrov K.M."/>
            <person name="Suarez D.L."/>
            <person name="Swayne D.E."/>
        </authorList>
    </citation>
    <scope>NUCLEOTIDE SEQUENCE [LARGE SCALE GENOMIC DNA]</scope>
    <source>
        <strain evidence="3 4">VK13</strain>
    </source>
</reference>
<feature type="domain" description="3-keto-alpha-glucoside-1,2-lyase/3-keto-2-hydroxy-glucal hydratase" evidence="2">
    <location>
        <begin position="37"/>
        <end position="198"/>
    </location>
</feature>
<dbReference type="STRING" id="1938817.SAMN06296008_103153"/>
<keyword evidence="4" id="KW-1185">Reference proteome</keyword>
<organism evidence="3 4">
    <name type="scientific">Polynucleobacter kasalickyi</name>
    <dbReference type="NCBI Taxonomy" id="1938817"/>
    <lineage>
        <taxon>Bacteria</taxon>
        <taxon>Pseudomonadati</taxon>
        <taxon>Pseudomonadota</taxon>
        <taxon>Betaproteobacteria</taxon>
        <taxon>Burkholderiales</taxon>
        <taxon>Burkholderiaceae</taxon>
        <taxon>Polynucleobacter</taxon>
    </lineage>
</organism>
<dbReference type="GO" id="GO:0016787">
    <property type="term" value="F:hydrolase activity"/>
    <property type="evidence" value="ECO:0007669"/>
    <property type="project" value="InterPro"/>
</dbReference>
<evidence type="ECO:0000313" key="3">
    <source>
        <dbReference type="EMBL" id="SMC36621.1"/>
    </source>
</evidence>
<feature type="chain" id="PRO_5010705116" description="3-keto-alpha-glucoside-1,2-lyase/3-keto-2-hydroxy-glucal hydratase domain-containing protein" evidence="1">
    <location>
        <begin position="27"/>
        <end position="202"/>
    </location>
</feature>
<dbReference type="AlphaFoldDB" id="A0A1W1YLD7"/>
<proteinExistence type="predicted"/>
<dbReference type="Gene3D" id="2.60.120.560">
    <property type="entry name" value="Exo-inulinase, domain 1"/>
    <property type="match status" value="1"/>
</dbReference>
<dbReference type="Proteomes" id="UP000192708">
    <property type="component" value="Unassembled WGS sequence"/>
</dbReference>
<dbReference type="OrthoDB" id="259356at2"/>
<accession>A0A1W1YLD7</accession>
<dbReference type="EMBL" id="FWXJ01000003">
    <property type="protein sequence ID" value="SMC36621.1"/>
    <property type="molecule type" value="Genomic_DNA"/>
</dbReference>
<dbReference type="PROSITE" id="PS51257">
    <property type="entry name" value="PROKAR_LIPOPROTEIN"/>
    <property type="match status" value="1"/>
</dbReference>
<dbReference type="InterPro" id="IPR010496">
    <property type="entry name" value="AL/BT2_dom"/>
</dbReference>
<dbReference type="RefSeq" id="WP_084282871.1">
    <property type="nucleotide sequence ID" value="NZ_FWXJ01000003.1"/>
</dbReference>
<gene>
    <name evidence="3" type="ORF">SAMN06296008_103153</name>
</gene>
<dbReference type="Pfam" id="PF06439">
    <property type="entry name" value="3keto-disac_hyd"/>
    <property type="match status" value="1"/>
</dbReference>
<sequence>MYRIFSRVVALLATSLFLISCTHFNANDVNVQKIYEDGKNLNDWNLVGNANWRLQKGSIQADFLSSKLPSYLVTKTKSKDFHIYTEFWADSQTNSGVFIRCQNPEKIDAVSCYEVNIWDARPDPSYGTAAIVDVAKVTQPYPKAGGQWNTMEITANGSNLIVKFNGVETVNTQNDKLKDGFIALQYGSGIIKFRKFYMKQLN</sequence>
<evidence type="ECO:0000259" key="2">
    <source>
        <dbReference type="Pfam" id="PF06439"/>
    </source>
</evidence>
<protein>
    <recommendedName>
        <fullName evidence="2">3-keto-alpha-glucoside-1,2-lyase/3-keto-2-hydroxy-glucal hydratase domain-containing protein</fullName>
    </recommendedName>
</protein>
<feature type="signal peptide" evidence="1">
    <location>
        <begin position="1"/>
        <end position="26"/>
    </location>
</feature>